<protein>
    <submittedName>
        <fullName evidence="6">Kinase-like domain-containing protein</fullName>
    </submittedName>
</protein>
<evidence type="ECO:0000313" key="6">
    <source>
        <dbReference type="EMBL" id="KAH8091804.1"/>
    </source>
</evidence>
<evidence type="ECO:0000256" key="4">
    <source>
        <dbReference type="PROSITE-ProRule" id="PRU10141"/>
    </source>
</evidence>
<dbReference type="PANTHER" id="PTHR44329">
    <property type="entry name" value="SERINE/THREONINE-PROTEIN KINASE TNNI3K-RELATED"/>
    <property type="match status" value="1"/>
</dbReference>
<dbReference type="InterPro" id="IPR000719">
    <property type="entry name" value="Prot_kinase_dom"/>
</dbReference>
<dbReference type="GO" id="GO:0005524">
    <property type="term" value="F:ATP binding"/>
    <property type="evidence" value="ECO:0007669"/>
    <property type="project" value="UniProtKB-UniRule"/>
</dbReference>
<keyword evidence="6" id="KW-0418">Kinase</keyword>
<dbReference type="PROSITE" id="PS00108">
    <property type="entry name" value="PROTEIN_KINASE_ST"/>
    <property type="match status" value="1"/>
</dbReference>
<keyword evidence="2 4" id="KW-0547">Nucleotide-binding</keyword>
<dbReference type="OrthoDB" id="10261027at2759"/>
<dbReference type="Proteomes" id="UP000813824">
    <property type="component" value="Unassembled WGS sequence"/>
</dbReference>
<evidence type="ECO:0000256" key="1">
    <source>
        <dbReference type="ARBA" id="ARBA00022527"/>
    </source>
</evidence>
<dbReference type="PROSITE" id="PS50011">
    <property type="entry name" value="PROTEIN_KINASE_DOM"/>
    <property type="match status" value="1"/>
</dbReference>
<dbReference type="InterPro" id="IPR036537">
    <property type="entry name" value="Adaptor_Cbl_N_dom_sf"/>
</dbReference>
<evidence type="ECO:0000313" key="7">
    <source>
        <dbReference type="Proteomes" id="UP000813824"/>
    </source>
</evidence>
<dbReference type="InterPro" id="IPR011009">
    <property type="entry name" value="Kinase-like_dom_sf"/>
</dbReference>
<feature type="binding site" evidence="4">
    <location>
        <position position="224"/>
    </location>
    <ligand>
        <name>ATP</name>
        <dbReference type="ChEBI" id="CHEBI:30616"/>
    </ligand>
</feature>
<dbReference type="Gene3D" id="1.10.510.10">
    <property type="entry name" value="Transferase(Phosphotransferase) domain 1"/>
    <property type="match status" value="1"/>
</dbReference>
<evidence type="ECO:0000256" key="2">
    <source>
        <dbReference type="ARBA" id="ARBA00022741"/>
    </source>
</evidence>
<keyword evidence="3 4" id="KW-0067">ATP-binding</keyword>
<keyword evidence="7" id="KW-1185">Reference proteome</keyword>
<dbReference type="EMBL" id="JAEVFJ010000034">
    <property type="protein sequence ID" value="KAH8091804.1"/>
    <property type="molecule type" value="Genomic_DNA"/>
</dbReference>
<dbReference type="AlphaFoldDB" id="A0A8K0XM08"/>
<dbReference type="InterPro" id="IPR059179">
    <property type="entry name" value="MLKL-like_MCAfunc"/>
</dbReference>
<comment type="caution">
    <text evidence="6">The sequence shown here is derived from an EMBL/GenBank/DDBJ whole genome shotgun (WGS) entry which is preliminary data.</text>
</comment>
<keyword evidence="6" id="KW-0808">Transferase</keyword>
<dbReference type="CDD" id="cd21037">
    <property type="entry name" value="MLKL_NTD"/>
    <property type="match status" value="1"/>
</dbReference>
<dbReference type="Pfam" id="PF07714">
    <property type="entry name" value="PK_Tyr_Ser-Thr"/>
    <property type="match status" value="1"/>
</dbReference>
<dbReference type="GO" id="GO:0007166">
    <property type="term" value="P:cell surface receptor signaling pathway"/>
    <property type="evidence" value="ECO:0007669"/>
    <property type="project" value="InterPro"/>
</dbReference>
<sequence length="837" mass="95771">MKENNKECHKLADHISDVYGKIMEHYHHGARRMPDDLTQHLNALANSIVDVNRDLASIQGEKAIKRYLCANGISKRIDRAYSRLEEAVTAFGLTVSINLRRFQQEHEDARQRDATRLENMMRKVLNNDDAILAFLQVHHLEMQDAIISMNQRMKRLPESIERQFLQQGLHVMQQRSKPLRDIPQEYFISHLDLIIHRDECDTLGKGGYGTVYRGSWNGALVAVKELHTDIRNESAMREMRIWKDLKHPHILTLYGGSVSSKSSFLVCEYKHNGDARHYLKRYPTADRRKLLHEASMGLAYLHSKGVVHRDLKASNILVDENGQACLSDFGLSEIKKNTASIRVTEPSREASRWDCSLPWIAPEQFQHGPSRASDIYSFSMTMWEVYTLRIPFEEAHARHDSKLFVAMLQNGGRPDKPDSLKTKDEDMWELIQAAWQTDPTARPDAQELSNRIGRISVICRRRQPMPSFPRPLLGLNSPRPMTPSRRASTSDFRIAYGAKHSTSPTTLVNCQPQPGAQYRHPLEPRSVTLPVPTVYGAPAKNIDGVYTVSTPNYTHQRSYPNVAGFAFPDTATTATYYSPPRISRQISSPNLAKTPSSPRSRHVWRNIEQYMLELIQHWPLEALIHAKRSTQPLNMVNEVGLTLWMLQMFKRYIKGREEDGKSQLTLVNSHMVFPVHVAMIDGAIRDGLYQNGVDALREFWAVIGQNRRPDVLLAMGKHWADSSYWVVHKFILTNGKATTYAIYTSSTPPRNLKRIHSDWWRIISAVWPECALLKPMSDVVLIHRPRQPKADASLAAVIMWRNLLLGAEAERQVNIDHARKVLDEEIEALVVRKESMS</sequence>
<dbReference type="InterPro" id="IPR017441">
    <property type="entry name" value="Protein_kinase_ATP_BS"/>
</dbReference>
<dbReference type="GO" id="GO:0004674">
    <property type="term" value="F:protein serine/threonine kinase activity"/>
    <property type="evidence" value="ECO:0007669"/>
    <property type="project" value="UniProtKB-KW"/>
</dbReference>
<evidence type="ECO:0000256" key="3">
    <source>
        <dbReference type="ARBA" id="ARBA00022840"/>
    </source>
</evidence>
<dbReference type="InterPro" id="IPR051681">
    <property type="entry name" value="Ser/Thr_Kinases-Pseudokinases"/>
</dbReference>
<dbReference type="InterPro" id="IPR001245">
    <property type="entry name" value="Ser-Thr/Tyr_kinase_cat_dom"/>
</dbReference>
<dbReference type="SUPFAM" id="SSF56112">
    <property type="entry name" value="Protein kinase-like (PK-like)"/>
    <property type="match status" value="1"/>
</dbReference>
<evidence type="ECO:0000259" key="5">
    <source>
        <dbReference type="PROSITE" id="PS50011"/>
    </source>
</evidence>
<gene>
    <name evidence="6" type="ORF">BXZ70DRAFT_469840</name>
</gene>
<organism evidence="6 7">
    <name type="scientific">Cristinia sonorae</name>
    <dbReference type="NCBI Taxonomy" id="1940300"/>
    <lineage>
        <taxon>Eukaryota</taxon>
        <taxon>Fungi</taxon>
        <taxon>Dikarya</taxon>
        <taxon>Basidiomycota</taxon>
        <taxon>Agaricomycotina</taxon>
        <taxon>Agaricomycetes</taxon>
        <taxon>Agaricomycetidae</taxon>
        <taxon>Agaricales</taxon>
        <taxon>Pleurotineae</taxon>
        <taxon>Stephanosporaceae</taxon>
        <taxon>Cristinia</taxon>
    </lineage>
</organism>
<dbReference type="InterPro" id="IPR008271">
    <property type="entry name" value="Ser/Thr_kinase_AS"/>
</dbReference>
<keyword evidence="1" id="KW-0723">Serine/threonine-protein kinase</keyword>
<name>A0A8K0XM08_9AGAR</name>
<dbReference type="Gene3D" id="1.20.930.20">
    <property type="entry name" value="Adaptor protein Cbl, N-terminal domain"/>
    <property type="match status" value="1"/>
</dbReference>
<accession>A0A8K0XM08</accession>
<dbReference type="PRINTS" id="PR00109">
    <property type="entry name" value="TYRKINASE"/>
</dbReference>
<dbReference type="PROSITE" id="PS00107">
    <property type="entry name" value="PROTEIN_KINASE_ATP"/>
    <property type="match status" value="1"/>
</dbReference>
<feature type="domain" description="Protein kinase" evidence="5">
    <location>
        <begin position="197"/>
        <end position="468"/>
    </location>
</feature>
<proteinExistence type="predicted"/>
<reference evidence="6" key="1">
    <citation type="journal article" date="2021" name="New Phytol.">
        <title>Evolutionary innovations through gain and loss of genes in the ectomycorrhizal Boletales.</title>
        <authorList>
            <person name="Wu G."/>
            <person name="Miyauchi S."/>
            <person name="Morin E."/>
            <person name="Kuo A."/>
            <person name="Drula E."/>
            <person name="Varga T."/>
            <person name="Kohler A."/>
            <person name="Feng B."/>
            <person name="Cao Y."/>
            <person name="Lipzen A."/>
            <person name="Daum C."/>
            <person name="Hundley H."/>
            <person name="Pangilinan J."/>
            <person name="Johnson J."/>
            <person name="Barry K."/>
            <person name="LaButti K."/>
            <person name="Ng V."/>
            <person name="Ahrendt S."/>
            <person name="Min B."/>
            <person name="Choi I.G."/>
            <person name="Park H."/>
            <person name="Plett J.M."/>
            <person name="Magnuson J."/>
            <person name="Spatafora J.W."/>
            <person name="Nagy L.G."/>
            <person name="Henrissat B."/>
            <person name="Grigoriev I.V."/>
            <person name="Yang Z.L."/>
            <person name="Xu J."/>
            <person name="Martin F.M."/>
        </authorList>
    </citation>
    <scope>NUCLEOTIDE SEQUENCE</scope>
    <source>
        <strain evidence="6">KKN 215</strain>
    </source>
</reference>
<dbReference type="SMART" id="SM00220">
    <property type="entry name" value="S_TKc"/>
    <property type="match status" value="1"/>
</dbReference>